<dbReference type="GO" id="GO:0000981">
    <property type="term" value="F:DNA-binding transcription factor activity, RNA polymerase II-specific"/>
    <property type="evidence" value="ECO:0007669"/>
    <property type="project" value="TreeGrafter"/>
</dbReference>
<feature type="domain" description="E2F transcription factor CC-MB" evidence="5">
    <location>
        <begin position="5"/>
        <end position="99"/>
    </location>
</feature>
<accession>A0A4W4GNC2</accession>
<dbReference type="GeneTree" id="ENSGT00940000155115"/>
<dbReference type="OMA" id="IECVCTH"/>
<dbReference type="InterPro" id="IPR037241">
    <property type="entry name" value="E2F-DP_heterodim"/>
</dbReference>
<dbReference type="InterPro" id="IPR032198">
    <property type="entry name" value="E2F_CC-MB"/>
</dbReference>
<dbReference type="Ensembl" id="ENSEEET00000038182.2">
    <property type="protein sequence ID" value="ENSEEEP00000037744.2"/>
    <property type="gene ID" value="ENSEEEG00000017942.2"/>
</dbReference>
<dbReference type="Pfam" id="PF16421">
    <property type="entry name" value="E2F_CC-MB"/>
    <property type="match status" value="1"/>
</dbReference>
<reference evidence="6" key="3">
    <citation type="submission" date="2020-05" db="EMBL/GenBank/DDBJ databases">
        <title>Electrophorus electricus (electric eel) genome, fEleEle1, primary haplotype.</title>
        <authorList>
            <person name="Myers G."/>
            <person name="Meyer A."/>
            <person name="Fedrigo O."/>
            <person name="Formenti G."/>
            <person name="Rhie A."/>
            <person name="Tracey A."/>
            <person name="Sims Y."/>
            <person name="Jarvis E.D."/>
        </authorList>
    </citation>
    <scope>NUCLEOTIDE SEQUENCE [LARGE SCALE GENOMIC DNA]</scope>
</reference>
<dbReference type="Gene3D" id="6.10.250.540">
    <property type="match status" value="1"/>
</dbReference>
<evidence type="ECO:0000313" key="6">
    <source>
        <dbReference type="Ensembl" id="ENSEEEP00000037744.2"/>
    </source>
</evidence>
<dbReference type="Proteomes" id="UP000314983">
    <property type="component" value="Chromosome 8"/>
</dbReference>
<dbReference type="GO" id="GO:0046983">
    <property type="term" value="F:protein dimerization activity"/>
    <property type="evidence" value="ECO:0007669"/>
    <property type="project" value="InterPro"/>
</dbReference>
<keyword evidence="4" id="KW-0804">Transcription</keyword>
<evidence type="ECO:0000256" key="4">
    <source>
        <dbReference type="ARBA" id="ARBA00023163"/>
    </source>
</evidence>
<dbReference type="InterPro" id="IPR015633">
    <property type="entry name" value="E2F"/>
</dbReference>
<organism evidence="6 7">
    <name type="scientific">Electrophorus electricus</name>
    <name type="common">Electric eel</name>
    <name type="synonym">Gymnotus electricus</name>
    <dbReference type="NCBI Taxonomy" id="8005"/>
    <lineage>
        <taxon>Eukaryota</taxon>
        <taxon>Metazoa</taxon>
        <taxon>Chordata</taxon>
        <taxon>Craniata</taxon>
        <taxon>Vertebrata</taxon>
        <taxon>Euteleostomi</taxon>
        <taxon>Actinopterygii</taxon>
        <taxon>Neopterygii</taxon>
        <taxon>Teleostei</taxon>
        <taxon>Ostariophysi</taxon>
        <taxon>Gymnotiformes</taxon>
        <taxon>Gymnotoidei</taxon>
        <taxon>Gymnotidae</taxon>
        <taxon>Electrophorus</taxon>
    </lineage>
</organism>
<evidence type="ECO:0000313" key="7">
    <source>
        <dbReference type="Proteomes" id="UP000314983"/>
    </source>
</evidence>
<sequence>QSLGREMLALREEETHLDELIQTFCHLPTWMSSYFLCSLSAPTFAYITYQDIRRIQSLQDQTVIAVKAPLETKLEVPDPKESLQVHLSSSKGPIDVFLCADRSGPLNNSVDLNGNDTTFHRVSKGDQLSSVNGNAVVCGMQTGSPCLTALTSSLTCVRQPPPEPALFATLSPALLGEDYVLALDDEQGISDLFDSCDLDALPLDDLLIM</sequence>
<gene>
    <name evidence="6" type="primary">E2F3</name>
</gene>
<evidence type="ECO:0000256" key="2">
    <source>
        <dbReference type="ARBA" id="ARBA00023015"/>
    </source>
</evidence>
<comment type="similarity">
    <text evidence="1">Belongs to the E2F/DP family.</text>
</comment>
<evidence type="ECO:0000259" key="5">
    <source>
        <dbReference type="Pfam" id="PF16421"/>
    </source>
</evidence>
<keyword evidence="7" id="KW-1185">Reference proteome</keyword>
<keyword evidence="3" id="KW-0238">DNA-binding</keyword>
<dbReference type="CDD" id="cd14660">
    <property type="entry name" value="E2F_DD"/>
    <property type="match status" value="1"/>
</dbReference>
<dbReference type="AlphaFoldDB" id="A0A4W4GNC2"/>
<protein>
    <recommendedName>
        <fullName evidence="5">E2F transcription factor CC-MB domain-containing protein</fullName>
    </recommendedName>
</protein>
<keyword evidence="2" id="KW-0805">Transcription regulation</keyword>
<dbReference type="PANTHER" id="PTHR12081:SF44">
    <property type="entry name" value="TRANSCRIPTION FACTOR E2F3"/>
    <property type="match status" value="1"/>
</dbReference>
<name>A0A4W4GNC2_ELEEL</name>
<dbReference type="GO" id="GO:0090575">
    <property type="term" value="C:RNA polymerase II transcription regulator complex"/>
    <property type="evidence" value="ECO:0007669"/>
    <property type="project" value="TreeGrafter"/>
</dbReference>
<dbReference type="GO" id="GO:0000978">
    <property type="term" value="F:RNA polymerase II cis-regulatory region sequence-specific DNA binding"/>
    <property type="evidence" value="ECO:0007669"/>
    <property type="project" value="InterPro"/>
</dbReference>
<reference evidence="6" key="5">
    <citation type="submission" date="2025-09" db="UniProtKB">
        <authorList>
            <consortium name="Ensembl"/>
        </authorList>
    </citation>
    <scope>IDENTIFICATION</scope>
</reference>
<reference evidence="7" key="1">
    <citation type="journal article" date="2014" name="Science">
        <title>Nonhuman genetics. Genomic basis for the convergent evolution of electric organs.</title>
        <authorList>
            <person name="Gallant J.R."/>
            <person name="Traeger L.L."/>
            <person name="Volkening J.D."/>
            <person name="Moffett H."/>
            <person name="Chen P.H."/>
            <person name="Novina C.D."/>
            <person name="Phillips G.N.Jr."/>
            <person name="Anand R."/>
            <person name="Wells G.B."/>
            <person name="Pinch M."/>
            <person name="Guth R."/>
            <person name="Unguez G.A."/>
            <person name="Albert J.S."/>
            <person name="Zakon H.H."/>
            <person name="Samanta M.P."/>
            <person name="Sussman M.R."/>
        </authorList>
    </citation>
    <scope>NUCLEOTIDE SEQUENCE [LARGE SCALE GENOMIC DNA]</scope>
</reference>
<evidence type="ECO:0000256" key="3">
    <source>
        <dbReference type="ARBA" id="ARBA00023125"/>
    </source>
</evidence>
<proteinExistence type="inferred from homology"/>
<reference evidence="7" key="2">
    <citation type="journal article" date="2017" name="Sci. Adv.">
        <title>A tail of two voltages: Proteomic comparison of the three electric organs of the electric eel.</title>
        <authorList>
            <person name="Traeger L.L."/>
            <person name="Sabat G."/>
            <person name="Barrett-Wilt G.A."/>
            <person name="Wells G.B."/>
            <person name="Sussman M.R."/>
        </authorList>
    </citation>
    <scope>NUCLEOTIDE SEQUENCE [LARGE SCALE GENOMIC DNA]</scope>
</reference>
<dbReference type="PANTHER" id="PTHR12081">
    <property type="entry name" value="TRANSCRIPTION FACTOR E2F"/>
    <property type="match status" value="1"/>
</dbReference>
<evidence type="ECO:0000256" key="1">
    <source>
        <dbReference type="ARBA" id="ARBA00010940"/>
    </source>
</evidence>
<dbReference type="SUPFAM" id="SSF144074">
    <property type="entry name" value="E2F-DP heterodimerization region"/>
    <property type="match status" value="1"/>
</dbReference>
<reference evidence="6" key="4">
    <citation type="submission" date="2025-08" db="UniProtKB">
        <authorList>
            <consortium name="Ensembl"/>
        </authorList>
    </citation>
    <scope>IDENTIFICATION</scope>
</reference>
<dbReference type="STRING" id="8005.ENSEEEP00000037744"/>